<gene>
    <name evidence="1" type="ORF">H5410_053010</name>
</gene>
<organism evidence="1 2">
    <name type="scientific">Solanum commersonii</name>
    <name type="common">Commerson's wild potato</name>
    <name type="synonym">Commerson's nightshade</name>
    <dbReference type="NCBI Taxonomy" id="4109"/>
    <lineage>
        <taxon>Eukaryota</taxon>
        <taxon>Viridiplantae</taxon>
        <taxon>Streptophyta</taxon>
        <taxon>Embryophyta</taxon>
        <taxon>Tracheophyta</taxon>
        <taxon>Spermatophyta</taxon>
        <taxon>Magnoliopsida</taxon>
        <taxon>eudicotyledons</taxon>
        <taxon>Gunneridae</taxon>
        <taxon>Pentapetalae</taxon>
        <taxon>asterids</taxon>
        <taxon>lamiids</taxon>
        <taxon>Solanales</taxon>
        <taxon>Solanaceae</taxon>
        <taxon>Solanoideae</taxon>
        <taxon>Solaneae</taxon>
        <taxon>Solanum</taxon>
    </lineage>
</organism>
<dbReference type="Proteomes" id="UP000824120">
    <property type="component" value="Chromosome 10"/>
</dbReference>
<accession>A0A9J5X3S1</accession>
<dbReference type="EMBL" id="JACXVP010000010">
    <property type="protein sequence ID" value="KAG5582383.1"/>
    <property type="molecule type" value="Genomic_DNA"/>
</dbReference>
<sequence length="217" mass="24662">MYPIGPHFKTTHFEDQTSSGAGQTPILPIFEPIGPDGQKGPSTRSNEPQSRIILWMFVKTLAMELVGLDGQNGPFSRSNEPRAEFTIFFGDPKLRCHFWWNFSWTFVNTLVMETIGLDGQNIPFSRSNEPRYLKLWSQLALMAKTAHFYGQMISGAVMEPVGPDGQNDLFSKSNEPWSREAPHFINFCVLYNSLSFLLIQNSDVIFDKFFHGTSVRT</sequence>
<evidence type="ECO:0000313" key="1">
    <source>
        <dbReference type="EMBL" id="KAG5582383.1"/>
    </source>
</evidence>
<evidence type="ECO:0000313" key="2">
    <source>
        <dbReference type="Proteomes" id="UP000824120"/>
    </source>
</evidence>
<name>A0A9J5X3S1_SOLCO</name>
<protein>
    <submittedName>
        <fullName evidence="1">Uncharacterized protein</fullName>
    </submittedName>
</protein>
<comment type="caution">
    <text evidence="1">The sequence shown here is derived from an EMBL/GenBank/DDBJ whole genome shotgun (WGS) entry which is preliminary data.</text>
</comment>
<proteinExistence type="predicted"/>
<keyword evidence="2" id="KW-1185">Reference proteome</keyword>
<dbReference type="AlphaFoldDB" id="A0A9J5X3S1"/>
<reference evidence="1 2" key="1">
    <citation type="submission" date="2020-09" db="EMBL/GenBank/DDBJ databases">
        <title>De no assembly of potato wild relative species, Solanum commersonii.</title>
        <authorList>
            <person name="Cho K."/>
        </authorList>
    </citation>
    <scope>NUCLEOTIDE SEQUENCE [LARGE SCALE GENOMIC DNA]</scope>
    <source>
        <strain evidence="1">LZ3.2</strain>
        <tissue evidence="1">Leaf</tissue>
    </source>
</reference>